<dbReference type="EMBL" id="CAJNNV010025273">
    <property type="protein sequence ID" value="CAE8613561.1"/>
    <property type="molecule type" value="Genomic_DNA"/>
</dbReference>
<dbReference type="Proteomes" id="UP000654075">
    <property type="component" value="Unassembled WGS sequence"/>
</dbReference>
<protein>
    <recommendedName>
        <fullName evidence="4">C3H1-type domain-containing protein</fullName>
    </recommendedName>
</protein>
<gene>
    <name evidence="2" type="ORF">PGLA1383_LOCUS31322</name>
</gene>
<feature type="compositionally biased region" description="Polar residues" evidence="1">
    <location>
        <begin position="26"/>
        <end position="47"/>
    </location>
</feature>
<organism evidence="2 3">
    <name type="scientific">Polarella glacialis</name>
    <name type="common">Dinoflagellate</name>
    <dbReference type="NCBI Taxonomy" id="89957"/>
    <lineage>
        <taxon>Eukaryota</taxon>
        <taxon>Sar</taxon>
        <taxon>Alveolata</taxon>
        <taxon>Dinophyceae</taxon>
        <taxon>Suessiales</taxon>
        <taxon>Suessiaceae</taxon>
        <taxon>Polarella</taxon>
    </lineage>
</organism>
<dbReference type="OrthoDB" id="420088at2759"/>
<feature type="compositionally biased region" description="Pro residues" evidence="1">
    <location>
        <begin position="106"/>
        <end position="118"/>
    </location>
</feature>
<accession>A0A813FIM6</accession>
<evidence type="ECO:0008006" key="4">
    <source>
        <dbReference type="Google" id="ProtNLM"/>
    </source>
</evidence>
<dbReference type="AlphaFoldDB" id="A0A813FIM6"/>
<evidence type="ECO:0000313" key="2">
    <source>
        <dbReference type="EMBL" id="CAE8613561.1"/>
    </source>
</evidence>
<evidence type="ECO:0000313" key="3">
    <source>
        <dbReference type="Proteomes" id="UP000654075"/>
    </source>
</evidence>
<proteinExistence type="predicted"/>
<feature type="region of interest" description="Disordered" evidence="1">
    <location>
        <begin position="99"/>
        <end position="121"/>
    </location>
</feature>
<name>A0A813FIM6_POLGL</name>
<feature type="region of interest" description="Disordered" evidence="1">
    <location>
        <begin position="140"/>
        <end position="199"/>
    </location>
</feature>
<feature type="compositionally biased region" description="Pro residues" evidence="1">
    <location>
        <begin position="157"/>
        <end position="175"/>
    </location>
</feature>
<feature type="region of interest" description="Disordered" evidence="1">
    <location>
        <begin position="16"/>
        <end position="61"/>
    </location>
</feature>
<evidence type="ECO:0000256" key="1">
    <source>
        <dbReference type="SAM" id="MobiDB-lite"/>
    </source>
</evidence>
<comment type="caution">
    <text evidence="2">The sequence shown here is derived from an EMBL/GenBank/DDBJ whole genome shotgun (WGS) entry which is preliminary data.</text>
</comment>
<feature type="compositionally biased region" description="Basic and acidic residues" evidence="1">
    <location>
        <begin position="49"/>
        <end position="61"/>
    </location>
</feature>
<sequence length="551" mass="59023">MPAFPVSLAEALSTPCRKNARATHTAKVSSTSASPTMTPQKLSSSLMYDNDKDNSDDNDKKWSEVEPCKVTLPLHSCFLGRSNNEEGVLDLASLLIDPRSPGGPLKGPPPPPLLPPSLPDDALLGHRLPASLVFSLPPAPQLPPCLPDDASKGQQPSTPPPCQPASMPPQLPPLLPEDALKNQQPSSPPPCQPASMPSAFAPVLTSPLLPAPPSQAPSLPAKLAWAQEAQQQVGQPKLLLPCRILRFGAEEGVAQDGAQEAEGAMGDETPSCFQGMRDGSALKFPPGLRPPPNTPSHGSVLHGDGNCRPCAWFWRPNGCENGSDCGHCHVCPEGEIKARKKAKQTIMRLGLATPKVDARAYDLQDTPQGLFASCMLAARLQEDGVDRASERDDEERDVAAMLAAACSHPTCPSPSEFDSTCVSSGTEFEASSSGTMSERMSEYHGFGMLHFPPGMRYGDQNLGAEAFSIPSEGSAAHGSGTCRPCVWFWKPSGCQNAYDCKYCHICDESELKSRKKSKHTMMRLGLVTPKNHNEVDEQCRFALSLESLLQQ</sequence>
<reference evidence="2" key="1">
    <citation type="submission" date="2021-02" db="EMBL/GenBank/DDBJ databases">
        <authorList>
            <person name="Dougan E. K."/>
            <person name="Rhodes N."/>
            <person name="Thang M."/>
            <person name="Chan C."/>
        </authorList>
    </citation>
    <scope>NUCLEOTIDE SEQUENCE</scope>
</reference>
<keyword evidence="3" id="KW-1185">Reference proteome</keyword>